<evidence type="ECO:0000256" key="3">
    <source>
        <dbReference type="ARBA" id="ARBA00046343"/>
    </source>
</evidence>
<proteinExistence type="inferred from homology"/>
<organism evidence="5 6">
    <name type="scientific">Fistulina hepatica ATCC 64428</name>
    <dbReference type="NCBI Taxonomy" id="1128425"/>
    <lineage>
        <taxon>Eukaryota</taxon>
        <taxon>Fungi</taxon>
        <taxon>Dikarya</taxon>
        <taxon>Basidiomycota</taxon>
        <taxon>Agaricomycotina</taxon>
        <taxon>Agaricomycetes</taxon>
        <taxon>Agaricomycetidae</taxon>
        <taxon>Agaricales</taxon>
        <taxon>Fistulinaceae</taxon>
        <taxon>Fistulina</taxon>
    </lineage>
</organism>
<feature type="compositionally biased region" description="Basic and acidic residues" evidence="4">
    <location>
        <begin position="1"/>
        <end position="10"/>
    </location>
</feature>
<keyword evidence="1" id="KW-0853">WD repeat</keyword>
<dbReference type="InterPro" id="IPR001680">
    <property type="entry name" value="WD40_rpt"/>
</dbReference>
<dbReference type="SUPFAM" id="SSF50978">
    <property type="entry name" value="WD40 repeat-like"/>
    <property type="match status" value="1"/>
</dbReference>
<dbReference type="Proteomes" id="UP000054144">
    <property type="component" value="Unassembled WGS sequence"/>
</dbReference>
<dbReference type="EMBL" id="KN882026">
    <property type="protein sequence ID" value="KIY46607.1"/>
    <property type="molecule type" value="Genomic_DNA"/>
</dbReference>
<keyword evidence="2" id="KW-0677">Repeat</keyword>
<sequence length="348" mass="38460">MSQSHGKEQGDDIPEPQRPPTPPIHTTLQVRGLPPPPRFEKFKPRDTRLPGHQGMTHVAWNCDGRRIGAVGLDRTARVWNPDKAMDGRTCLVFTYSSNDSDVDYIAWNPTHPDLFCTSSQKDRRIVFWDCRQSKAVQVCSLKVSPSQMNYSPDGKVLVYTSINHQLYFLTYEGKQWVSLEKPTFPASTAMFNYAGDGLVLTHHSEHTLRTLTWPDLIEIQKPAAHVGGCVAVALDPRGIYLASGGGDSIVNLFDLEEWICARTITTCDHAINAVGFSHDGEYIAIANTGNYIDICATETGIPVYRVPALCPSPTVSWHPSKYAILYCGQTKAREGSPPSAVVSTFGLD</sequence>
<gene>
    <name evidence="5" type="ORF">FISHEDRAFT_46951</name>
</gene>
<dbReference type="SMART" id="SM00320">
    <property type="entry name" value="WD40"/>
    <property type="match status" value="4"/>
</dbReference>
<comment type="similarity">
    <text evidence="3">Belongs to the THOC3 family.</text>
</comment>
<evidence type="ECO:0000256" key="2">
    <source>
        <dbReference type="ARBA" id="ARBA00022737"/>
    </source>
</evidence>
<evidence type="ECO:0000313" key="6">
    <source>
        <dbReference type="Proteomes" id="UP000054144"/>
    </source>
</evidence>
<accession>A0A0D7A6F4</accession>
<dbReference type="PANTHER" id="PTHR22839">
    <property type="entry name" value="THO COMPLEX SUBUNIT 3 THO3"/>
    <property type="match status" value="1"/>
</dbReference>
<dbReference type="InterPro" id="IPR015943">
    <property type="entry name" value="WD40/YVTN_repeat-like_dom_sf"/>
</dbReference>
<evidence type="ECO:0000313" key="5">
    <source>
        <dbReference type="EMBL" id="KIY46607.1"/>
    </source>
</evidence>
<dbReference type="Pfam" id="PF00400">
    <property type="entry name" value="WD40"/>
    <property type="match status" value="2"/>
</dbReference>
<dbReference type="GO" id="GO:0000445">
    <property type="term" value="C:THO complex part of transcription export complex"/>
    <property type="evidence" value="ECO:0007669"/>
    <property type="project" value="TreeGrafter"/>
</dbReference>
<dbReference type="AlphaFoldDB" id="A0A0D7A6F4"/>
<feature type="region of interest" description="Disordered" evidence="4">
    <location>
        <begin position="1"/>
        <end position="37"/>
    </location>
</feature>
<dbReference type="GO" id="GO:0006406">
    <property type="term" value="P:mRNA export from nucleus"/>
    <property type="evidence" value="ECO:0007669"/>
    <property type="project" value="InterPro"/>
</dbReference>
<dbReference type="InterPro" id="IPR040132">
    <property type="entry name" value="Tex1/THOC3"/>
</dbReference>
<dbReference type="InterPro" id="IPR036322">
    <property type="entry name" value="WD40_repeat_dom_sf"/>
</dbReference>
<dbReference type="OrthoDB" id="340259at2759"/>
<protein>
    <submittedName>
        <fullName evidence="5">WD40 repeat-like protein</fullName>
    </submittedName>
</protein>
<name>A0A0D7A6F4_9AGAR</name>
<evidence type="ECO:0000256" key="1">
    <source>
        <dbReference type="ARBA" id="ARBA00022574"/>
    </source>
</evidence>
<keyword evidence="6" id="KW-1185">Reference proteome</keyword>
<reference evidence="5 6" key="1">
    <citation type="journal article" date="2015" name="Fungal Genet. Biol.">
        <title>Evolution of novel wood decay mechanisms in Agaricales revealed by the genome sequences of Fistulina hepatica and Cylindrobasidium torrendii.</title>
        <authorList>
            <person name="Floudas D."/>
            <person name="Held B.W."/>
            <person name="Riley R."/>
            <person name="Nagy L.G."/>
            <person name="Koehler G."/>
            <person name="Ransdell A.S."/>
            <person name="Younus H."/>
            <person name="Chow J."/>
            <person name="Chiniquy J."/>
            <person name="Lipzen A."/>
            <person name="Tritt A."/>
            <person name="Sun H."/>
            <person name="Haridas S."/>
            <person name="LaButti K."/>
            <person name="Ohm R.A."/>
            <person name="Kues U."/>
            <person name="Blanchette R.A."/>
            <person name="Grigoriev I.V."/>
            <person name="Minto R.E."/>
            <person name="Hibbett D.S."/>
        </authorList>
    </citation>
    <scope>NUCLEOTIDE SEQUENCE [LARGE SCALE GENOMIC DNA]</scope>
    <source>
        <strain evidence="5 6">ATCC 64428</strain>
    </source>
</reference>
<evidence type="ECO:0000256" key="4">
    <source>
        <dbReference type="SAM" id="MobiDB-lite"/>
    </source>
</evidence>
<dbReference type="Gene3D" id="2.130.10.10">
    <property type="entry name" value="YVTN repeat-like/Quinoprotein amine dehydrogenase"/>
    <property type="match status" value="2"/>
</dbReference>
<dbReference type="PANTHER" id="PTHR22839:SF0">
    <property type="entry name" value="THO COMPLEX SUBUNIT 3"/>
    <property type="match status" value="1"/>
</dbReference>